<evidence type="ECO:0000313" key="2">
    <source>
        <dbReference type="Proteomes" id="UP001162164"/>
    </source>
</evidence>
<dbReference type="Proteomes" id="UP001162164">
    <property type="component" value="Unassembled WGS sequence"/>
</dbReference>
<dbReference type="EMBL" id="JAPWTJ010004446">
    <property type="protein sequence ID" value="KAJ8944920.1"/>
    <property type="molecule type" value="Genomic_DNA"/>
</dbReference>
<organism evidence="1 2">
    <name type="scientific">Molorchus minor</name>
    <dbReference type="NCBI Taxonomy" id="1323400"/>
    <lineage>
        <taxon>Eukaryota</taxon>
        <taxon>Metazoa</taxon>
        <taxon>Ecdysozoa</taxon>
        <taxon>Arthropoda</taxon>
        <taxon>Hexapoda</taxon>
        <taxon>Insecta</taxon>
        <taxon>Pterygota</taxon>
        <taxon>Neoptera</taxon>
        <taxon>Endopterygota</taxon>
        <taxon>Coleoptera</taxon>
        <taxon>Polyphaga</taxon>
        <taxon>Cucujiformia</taxon>
        <taxon>Chrysomeloidea</taxon>
        <taxon>Cerambycidae</taxon>
        <taxon>Lamiinae</taxon>
        <taxon>Monochamini</taxon>
        <taxon>Molorchus</taxon>
    </lineage>
</organism>
<comment type="caution">
    <text evidence="1">The sequence shown here is derived from an EMBL/GenBank/DDBJ whole genome shotgun (WGS) entry which is preliminary data.</text>
</comment>
<reference evidence="1" key="1">
    <citation type="journal article" date="2023" name="Insect Mol. Biol.">
        <title>Genome sequencing provides insights into the evolution of gene families encoding plant cell wall-degrading enzymes in longhorned beetles.</title>
        <authorList>
            <person name="Shin N.R."/>
            <person name="Okamura Y."/>
            <person name="Kirsch R."/>
            <person name="Pauchet Y."/>
        </authorList>
    </citation>
    <scope>NUCLEOTIDE SEQUENCE</scope>
    <source>
        <strain evidence="1">MMC_N1</strain>
    </source>
</reference>
<protein>
    <submittedName>
        <fullName evidence="1">Uncharacterized protein</fullName>
    </submittedName>
</protein>
<proteinExistence type="predicted"/>
<gene>
    <name evidence="1" type="ORF">NQ317_015801</name>
</gene>
<evidence type="ECO:0000313" key="1">
    <source>
        <dbReference type="EMBL" id="KAJ8944920.1"/>
    </source>
</evidence>
<accession>A0ABQ9IPU3</accession>
<sequence length="69" mass="8244">PHITQDVPFNHKGQGSFQEALHLTNISINSHKKHGGWNERWLRRAKKRVNRTYESEHYLLKGNTRIQRQ</sequence>
<name>A0ABQ9IPU3_9CUCU</name>
<feature type="non-terminal residue" evidence="1">
    <location>
        <position position="1"/>
    </location>
</feature>
<keyword evidence="2" id="KW-1185">Reference proteome</keyword>